<evidence type="ECO:0000256" key="5">
    <source>
        <dbReference type="ARBA" id="ARBA00023128"/>
    </source>
</evidence>
<protein>
    <submittedName>
        <fullName evidence="8">Cytochrome c oxidase assembly factor 8</fullName>
    </submittedName>
</protein>
<keyword evidence="5" id="KW-0496">Mitochondrion</keyword>
<dbReference type="Ensembl" id="ENSSMRT00000003055.1">
    <property type="protein sequence ID" value="ENSSMRP00000002540.1"/>
    <property type="gene ID" value="ENSSMRG00000002206.1"/>
</dbReference>
<keyword evidence="4" id="KW-0809">Transit peptide</keyword>
<dbReference type="GO" id="GO:0033617">
    <property type="term" value="P:mitochondrial respiratory chain complex IV assembly"/>
    <property type="evidence" value="ECO:0007669"/>
    <property type="project" value="Ensembl"/>
</dbReference>
<sequence length="218" mass="25080">MCCRCSRGTRRCCCFLIGACAGGRAAPAMAMAAGRCGFIGRSHQPWCGRYFSSASPSSPRAEGQAHPKSQVSGFCPPPHSCHDWIGPPDKFSNLRPVIFYIPQHESPLERRLRELRQETQTWNQQFWADQNASFRKEKEEFVCSRLKARDLQLKDGKGKNATLSAEEMAEFYKVFLCKNFKKHIHYNRDWYKRNFSITFLMGQVAFEKAWKKLGLKKD</sequence>
<dbReference type="GO" id="GO:0005743">
    <property type="term" value="C:mitochondrial inner membrane"/>
    <property type="evidence" value="ECO:0007669"/>
    <property type="project" value="UniProtKB-SubCell"/>
</dbReference>
<keyword evidence="9" id="KW-1185">Reference proteome</keyword>
<feature type="signal peptide" evidence="7">
    <location>
        <begin position="1"/>
        <end position="25"/>
    </location>
</feature>
<name>A0A8D0B979_SALMN</name>
<evidence type="ECO:0000256" key="6">
    <source>
        <dbReference type="ARBA" id="ARBA00023136"/>
    </source>
</evidence>
<dbReference type="PANTHER" id="PTHR31107:SF2">
    <property type="entry name" value="CYTOCHROME C OXIDASE ASSEMBLY FACTOR 8"/>
    <property type="match status" value="1"/>
</dbReference>
<dbReference type="OMA" id="AWNQEFW"/>
<evidence type="ECO:0000313" key="8">
    <source>
        <dbReference type="Ensembl" id="ENSSMRP00000002540.1"/>
    </source>
</evidence>
<keyword evidence="3" id="KW-0999">Mitochondrion inner membrane</keyword>
<dbReference type="PANTHER" id="PTHR31107">
    <property type="entry name" value="APOPTOGENIC PROTEIN 1, MITOCHONDRIAL"/>
    <property type="match status" value="1"/>
</dbReference>
<evidence type="ECO:0000256" key="2">
    <source>
        <dbReference type="ARBA" id="ARBA00005453"/>
    </source>
</evidence>
<comment type="similarity">
    <text evidence="2">Belongs to the COA8 family.</text>
</comment>
<evidence type="ECO:0000256" key="3">
    <source>
        <dbReference type="ARBA" id="ARBA00022792"/>
    </source>
</evidence>
<keyword evidence="6" id="KW-0472">Membrane</keyword>
<dbReference type="GO" id="GO:0097193">
    <property type="term" value="P:intrinsic apoptotic signaling pathway"/>
    <property type="evidence" value="ECO:0007669"/>
    <property type="project" value="Ensembl"/>
</dbReference>
<keyword evidence="7" id="KW-0732">Signal</keyword>
<accession>A0A8D0B979</accession>
<dbReference type="GO" id="GO:0000302">
    <property type="term" value="P:response to reactive oxygen species"/>
    <property type="evidence" value="ECO:0007669"/>
    <property type="project" value="Ensembl"/>
</dbReference>
<reference evidence="8" key="1">
    <citation type="submission" date="2025-08" db="UniProtKB">
        <authorList>
            <consortium name="Ensembl"/>
        </authorList>
    </citation>
    <scope>IDENTIFICATION</scope>
</reference>
<evidence type="ECO:0000313" key="9">
    <source>
        <dbReference type="Proteomes" id="UP000694421"/>
    </source>
</evidence>
<evidence type="ECO:0000256" key="7">
    <source>
        <dbReference type="SAM" id="SignalP"/>
    </source>
</evidence>
<dbReference type="GO" id="GO:0050821">
    <property type="term" value="P:protein stabilization"/>
    <property type="evidence" value="ECO:0007669"/>
    <property type="project" value="Ensembl"/>
</dbReference>
<organism evidence="8 9">
    <name type="scientific">Salvator merianae</name>
    <name type="common">Argentine black and white tegu</name>
    <name type="synonym">Tupinambis merianae</name>
    <dbReference type="NCBI Taxonomy" id="96440"/>
    <lineage>
        <taxon>Eukaryota</taxon>
        <taxon>Metazoa</taxon>
        <taxon>Chordata</taxon>
        <taxon>Craniata</taxon>
        <taxon>Vertebrata</taxon>
        <taxon>Euteleostomi</taxon>
        <taxon>Lepidosauria</taxon>
        <taxon>Squamata</taxon>
        <taxon>Bifurcata</taxon>
        <taxon>Unidentata</taxon>
        <taxon>Episquamata</taxon>
        <taxon>Laterata</taxon>
        <taxon>Teiioidea</taxon>
        <taxon>Teiidae</taxon>
        <taxon>Salvator</taxon>
    </lineage>
</organism>
<evidence type="ECO:0000256" key="1">
    <source>
        <dbReference type="ARBA" id="ARBA00004443"/>
    </source>
</evidence>
<comment type="subcellular location">
    <subcellularLocation>
        <location evidence="1">Mitochondrion inner membrane</location>
        <topology evidence="1">Peripheral membrane protein</topology>
        <orientation evidence="1">Matrix side</orientation>
    </subcellularLocation>
</comment>
<feature type="chain" id="PRO_5034466467" evidence="7">
    <location>
        <begin position="26"/>
        <end position="218"/>
    </location>
</feature>
<proteinExistence type="inferred from homology"/>
<dbReference type="Pfam" id="PF10231">
    <property type="entry name" value="COA8"/>
    <property type="match status" value="1"/>
</dbReference>
<evidence type="ECO:0000256" key="4">
    <source>
        <dbReference type="ARBA" id="ARBA00022946"/>
    </source>
</evidence>
<dbReference type="InterPro" id="IPR018796">
    <property type="entry name" value="COA8"/>
</dbReference>
<dbReference type="AlphaFoldDB" id="A0A8D0B979"/>
<reference evidence="8" key="2">
    <citation type="submission" date="2025-09" db="UniProtKB">
        <authorList>
            <consortium name="Ensembl"/>
        </authorList>
    </citation>
    <scope>IDENTIFICATION</scope>
</reference>
<dbReference type="Proteomes" id="UP000694421">
    <property type="component" value="Unplaced"/>
</dbReference>
<dbReference type="GeneTree" id="ENSGT00390000008212"/>